<evidence type="ECO:0000313" key="1">
    <source>
        <dbReference type="EMBL" id="KKN52625.1"/>
    </source>
</evidence>
<dbReference type="AlphaFoldDB" id="A0A0F9R7U6"/>
<dbReference type="EMBL" id="LAZR01001011">
    <property type="protein sequence ID" value="KKN52625.1"/>
    <property type="molecule type" value="Genomic_DNA"/>
</dbReference>
<gene>
    <name evidence="1" type="ORF">LCGC14_0610800</name>
</gene>
<sequence>MLIPANLDSILIQCIKSPVSNIFYIYIGYFTIEPPSISIEELNLNNLFIYFSLENLDYMGSSIDPYTIDYYEFDKKLSISQNW</sequence>
<organism evidence="1">
    <name type="scientific">marine sediment metagenome</name>
    <dbReference type="NCBI Taxonomy" id="412755"/>
    <lineage>
        <taxon>unclassified sequences</taxon>
        <taxon>metagenomes</taxon>
        <taxon>ecological metagenomes</taxon>
    </lineage>
</organism>
<name>A0A0F9R7U6_9ZZZZ</name>
<proteinExistence type="predicted"/>
<protein>
    <submittedName>
        <fullName evidence="1">Uncharacterized protein</fullName>
    </submittedName>
</protein>
<comment type="caution">
    <text evidence="1">The sequence shown here is derived from an EMBL/GenBank/DDBJ whole genome shotgun (WGS) entry which is preliminary data.</text>
</comment>
<reference evidence="1" key="1">
    <citation type="journal article" date="2015" name="Nature">
        <title>Complex archaea that bridge the gap between prokaryotes and eukaryotes.</title>
        <authorList>
            <person name="Spang A."/>
            <person name="Saw J.H."/>
            <person name="Jorgensen S.L."/>
            <person name="Zaremba-Niedzwiedzka K."/>
            <person name="Martijn J."/>
            <person name="Lind A.E."/>
            <person name="van Eijk R."/>
            <person name="Schleper C."/>
            <person name="Guy L."/>
            <person name="Ettema T.J."/>
        </authorList>
    </citation>
    <scope>NUCLEOTIDE SEQUENCE</scope>
</reference>
<accession>A0A0F9R7U6</accession>